<evidence type="ECO:0000313" key="4">
    <source>
        <dbReference type="Proteomes" id="UP000030753"/>
    </source>
</evidence>
<dbReference type="AlphaFoldDB" id="W9IIV7"/>
<evidence type="ECO:0000259" key="2">
    <source>
        <dbReference type="Pfam" id="PF00011"/>
    </source>
</evidence>
<proteinExistence type="predicted"/>
<dbReference type="Proteomes" id="UP000030753">
    <property type="component" value="Unassembled WGS sequence"/>
</dbReference>
<dbReference type="InterPro" id="IPR002068">
    <property type="entry name" value="A-crystallin/Hsp20_dom"/>
</dbReference>
<dbReference type="CDD" id="cd06464">
    <property type="entry name" value="ACD_sHsps-like"/>
    <property type="match status" value="1"/>
</dbReference>
<dbReference type="InterPro" id="IPR008978">
    <property type="entry name" value="HSP20-like_chaperone"/>
</dbReference>
<name>W9IIV7_FUSOX</name>
<dbReference type="Gene3D" id="2.60.40.790">
    <property type="match status" value="1"/>
</dbReference>
<accession>W9IIV7</accession>
<evidence type="ECO:0000256" key="1">
    <source>
        <dbReference type="SAM" id="MobiDB-lite"/>
    </source>
</evidence>
<evidence type="ECO:0000313" key="3">
    <source>
        <dbReference type="EMBL" id="EWY94883.1"/>
    </source>
</evidence>
<dbReference type="HOGENOM" id="CLU_046737_0_1_1"/>
<feature type="compositionally biased region" description="Gly residues" evidence="1">
    <location>
        <begin position="45"/>
        <end position="56"/>
    </location>
</feature>
<dbReference type="Pfam" id="PF00011">
    <property type="entry name" value="HSP20"/>
    <property type="match status" value="1"/>
</dbReference>
<dbReference type="OrthoDB" id="5511210at2759"/>
<dbReference type="SUPFAM" id="SSF49764">
    <property type="entry name" value="HSP20-like chaperones"/>
    <property type="match status" value="1"/>
</dbReference>
<feature type="region of interest" description="Disordered" evidence="1">
    <location>
        <begin position="1"/>
        <end position="20"/>
    </location>
</feature>
<feature type="domain" description="SHSP" evidence="2">
    <location>
        <begin position="121"/>
        <end position="208"/>
    </location>
</feature>
<organism evidence="3 4">
    <name type="scientific">Fusarium oxysporum NRRL 32931</name>
    <dbReference type="NCBI Taxonomy" id="660029"/>
    <lineage>
        <taxon>Eukaryota</taxon>
        <taxon>Fungi</taxon>
        <taxon>Dikarya</taxon>
        <taxon>Ascomycota</taxon>
        <taxon>Pezizomycotina</taxon>
        <taxon>Sordariomycetes</taxon>
        <taxon>Hypocreomycetidae</taxon>
        <taxon>Hypocreales</taxon>
        <taxon>Nectriaceae</taxon>
        <taxon>Fusarium</taxon>
        <taxon>Fusarium oxysporum species complex</taxon>
    </lineage>
</organism>
<reference evidence="3 4" key="1">
    <citation type="submission" date="2011-06" db="EMBL/GenBank/DDBJ databases">
        <title>The Genome Sequence of Fusarium oxysporum FOSC 3-a.</title>
        <authorList>
            <consortium name="The Broad Institute Genome Sequencing Platform"/>
            <person name="Ma L.-J."/>
            <person name="Gale L.R."/>
            <person name="Schwartz D.C."/>
            <person name="Zhou S."/>
            <person name="Corby-Kistler H."/>
            <person name="Young S.K."/>
            <person name="Zeng Q."/>
            <person name="Gargeya S."/>
            <person name="Fitzgerald M."/>
            <person name="Haas B."/>
            <person name="Abouelleil A."/>
            <person name="Alvarado L."/>
            <person name="Arachchi H.M."/>
            <person name="Berlin A."/>
            <person name="Brown A."/>
            <person name="Chapman S.B."/>
            <person name="Chen Z."/>
            <person name="Dunbar C."/>
            <person name="Freedman E."/>
            <person name="Gearin G."/>
            <person name="Gellesch M."/>
            <person name="Goldberg J."/>
            <person name="Griggs A."/>
            <person name="Gujja S."/>
            <person name="Heiman D."/>
            <person name="Howarth C."/>
            <person name="Larson L."/>
            <person name="Lui A."/>
            <person name="MacDonald P.J.P."/>
            <person name="Mehta T."/>
            <person name="Montmayeur A."/>
            <person name="Murphy C."/>
            <person name="Neiman D."/>
            <person name="Pearson M."/>
            <person name="Priest M."/>
            <person name="Roberts A."/>
            <person name="Saif S."/>
            <person name="Shea T."/>
            <person name="Shenoy N."/>
            <person name="Sisk P."/>
            <person name="Stolte C."/>
            <person name="Sykes S."/>
            <person name="Wortman J."/>
            <person name="Nusbaum C."/>
            <person name="Birren B."/>
        </authorList>
    </citation>
    <scope>NUCLEOTIDE SEQUENCE [LARGE SCALE GENOMIC DNA]</scope>
    <source>
        <strain evidence="4">FOSC 3-a</strain>
    </source>
</reference>
<sequence>MQAAGNGSREPDETLNVPDPEGVALVENHCGARPQWYERGHGRGRGGPRCGQGRGRGGFHHGPYNGPHPPPPHGGPLDLNALFRSWGNYPFFRNMRNQSQENQNQDQITNNLSNSSFNLPLDIFNTENRLKITGVIYRPGDEAFLSTLSSGERKVGIFERTMTLPAAGTDRRDGADGLGITAKMEDGILVVTLPKAEREWTKVYKIDIE</sequence>
<protein>
    <recommendedName>
        <fullName evidence="2">SHSP domain-containing protein</fullName>
    </recommendedName>
</protein>
<feature type="region of interest" description="Disordered" evidence="1">
    <location>
        <begin position="36"/>
        <end position="75"/>
    </location>
</feature>
<gene>
    <name evidence="3" type="ORF">FOYG_04035</name>
</gene>
<dbReference type="EMBL" id="JH717841">
    <property type="protein sequence ID" value="EWY94883.1"/>
    <property type="molecule type" value="Genomic_DNA"/>
</dbReference>